<reference evidence="3 4" key="1">
    <citation type="journal article" date="2020" name="Biotechnol. Biofuels">
        <title>New insights from the biogas microbiome by comprehensive genome-resolved metagenomics of nearly 1600 species originating from multiple anaerobic digesters.</title>
        <authorList>
            <person name="Campanaro S."/>
            <person name="Treu L."/>
            <person name="Rodriguez-R L.M."/>
            <person name="Kovalovszki A."/>
            <person name="Ziels R.M."/>
            <person name="Maus I."/>
            <person name="Zhu X."/>
            <person name="Kougias P.G."/>
            <person name="Basile A."/>
            <person name="Luo G."/>
            <person name="Schluter A."/>
            <person name="Konstantinidis K.T."/>
            <person name="Angelidaki I."/>
        </authorList>
    </citation>
    <scope>NUCLEOTIDE SEQUENCE [LARGE SCALE GENOMIC DNA]</scope>
    <source>
        <strain evidence="3">AS15tlH2ME_198</strain>
    </source>
</reference>
<comment type="caution">
    <text evidence="3">The sequence shown here is derived from an EMBL/GenBank/DDBJ whole genome shotgun (WGS) entry which is preliminary data.</text>
</comment>
<organism evidence="3 4">
    <name type="scientific">Corynebacterium humireducens</name>
    <dbReference type="NCBI Taxonomy" id="1223514"/>
    <lineage>
        <taxon>Bacteria</taxon>
        <taxon>Bacillati</taxon>
        <taxon>Actinomycetota</taxon>
        <taxon>Actinomycetes</taxon>
        <taxon>Mycobacteriales</taxon>
        <taxon>Corynebacteriaceae</taxon>
        <taxon>Corynebacterium</taxon>
    </lineage>
</organism>
<feature type="chain" id="PRO_5031355890" description="Secreted protein" evidence="2">
    <location>
        <begin position="32"/>
        <end position="228"/>
    </location>
</feature>
<evidence type="ECO:0008006" key="5">
    <source>
        <dbReference type="Google" id="ProtNLM"/>
    </source>
</evidence>
<feature type="signal peptide" evidence="2">
    <location>
        <begin position="1"/>
        <end position="31"/>
    </location>
</feature>
<dbReference type="AlphaFoldDB" id="A0A7X6PQ53"/>
<keyword evidence="2" id="KW-0732">Signal</keyword>
<gene>
    <name evidence="3" type="ORF">GX859_10655</name>
</gene>
<proteinExistence type="predicted"/>
<evidence type="ECO:0000313" key="4">
    <source>
        <dbReference type="Proteomes" id="UP000557899"/>
    </source>
</evidence>
<evidence type="ECO:0000256" key="1">
    <source>
        <dbReference type="SAM" id="MobiDB-lite"/>
    </source>
</evidence>
<protein>
    <recommendedName>
        <fullName evidence="5">Secreted protein</fullName>
    </recommendedName>
</protein>
<evidence type="ECO:0000313" key="3">
    <source>
        <dbReference type="EMBL" id="NLA56728.1"/>
    </source>
</evidence>
<evidence type="ECO:0000256" key="2">
    <source>
        <dbReference type="SAM" id="SignalP"/>
    </source>
</evidence>
<name>A0A7X6PQ53_9CORY</name>
<sequence length="228" mass="22916">MMRTVAVTTAIALTVVGMVGAAGLNAPAAQAAPFPDLSSHNPLDELGRPTPRTQEEIRSFANQPWMPADLRNALLSGLAFAAGVNGDGGPELPDNAPRFTQFYWPTVSGSCIGGELDAVGSAIAVPGPAEIPAPGAADGQMAFVFTALGTAPATPEQGGMTVNWANINTLRTGATPLGNHGINPDGPATLSGAADTGHGTVVAVVSGTVHTEDGPCTFIPTAAIIDAR</sequence>
<dbReference type="Proteomes" id="UP000557899">
    <property type="component" value="Unassembled WGS sequence"/>
</dbReference>
<feature type="compositionally biased region" description="Basic and acidic residues" evidence="1">
    <location>
        <begin position="42"/>
        <end position="53"/>
    </location>
</feature>
<feature type="region of interest" description="Disordered" evidence="1">
    <location>
        <begin position="33"/>
        <end position="53"/>
    </location>
</feature>
<accession>A0A7X6PQ53</accession>
<dbReference type="EMBL" id="JAAZHI010000209">
    <property type="protein sequence ID" value="NLA56728.1"/>
    <property type="molecule type" value="Genomic_DNA"/>
</dbReference>